<dbReference type="RefSeq" id="WP_017798203.1">
    <property type="nucleotide sequence ID" value="NZ_BSKO01000001.1"/>
</dbReference>
<evidence type="ECO:0000256" key="7">
    <source>
        <dbReference type="ARBA" id="ARBA00022825"/>
    </source>
</evidence>
<dbReference type="Gene3D" id="3.50.30.30">
    <property type="match status" value="1"/>
</dbReference>
<dbReference type="InterPro" id="IPR023828">
    <property type="entry name" value="Peptidase_S8_Ser-AS"/>
</dbReference>
<dbReference type="InterPro" id="IPR034213">
    <property type="entry name" value="S8_Vpr-like"/>
</dbReference>
<evidence type="ECO:0000313" key="13">
    <source>
        <dbReference type="Proteomes" id="UP001275436"/>
    </source>
</evidence>
<dbReference type="PROSITE" id="PS00137">
    <property type="entry name" value="SUBTILASE_HIS"/>
    <property type="match status" value="1"/>
</dbReference>
<evidence type="ECO:0000256" key="3">
    <source>
        <dbReference type="ARBA" id="ARBA00022525"/>
    </source>
</evidence>
<reference evidence="12 13" key="1">
    <citation type="submission" date="2023-02" db="EMBL/GenBank/DDBJ databases">
        <title>Oceanobacillus kimchii IFOP_LL358 isolated form Alexandrium catenella lab strain.</title>
        <authorList>
            <person name="Gajardo G."/>
            <person name="Ueki S."/>
            <person name="Maruyama F."/>
        </authorList>
    </citation>
    <scope>NUCLEOTIDE SEQUENCE [LARGE SCALE GENOMIC DNA]</scope>
    <source>
        <strain evidence="12 13">IFOP_LL358</strain>
    </source>
</reference>
<dbReference type="InterPro" id="IPR023827">
    <property type="entry name" value="Peptidase_S8_Asp-AS"/>
</dbReference>
<evidence type="ECO:0000259" key="10">
    <source>
        <dbReference type="Pfam" id="PF00082"/>
    </source>
</evidence>
<dbReference type="CDD" id="cd02133">
    <property type="entry name" value="PA_C5a_like"/>
    <property type="match status" value="1"/>
</dbReference>
<evidence type="ECO:0000256" key="5">
    <source>
        <dbReference type="ARBA" id="ARBA00022729"/>
    </source>
</evidence>
<dbReference type="InterPro" id="IPR036852">
    <property type="entry name" value="Peptidase_S8/S53_dom_sf"/>
</dbReference>
<name>A0ABQ5TPX8_9BACI</name>
<dbReference type="PANTHER" id="PTHR43806">
    <property type="entry name" value="PEPTIDASE S8"/>
    <property type="match status" value="1"/>
</dbReference>
<organism evidence="12 13">
    <name type="scientific">Oceanobacillus kimchii</name>
    <dbReference type="NCBI Taxonomy" id="746691"/>
    <lineage>
        <taxon>Bacteria</taxon>
        <taxon>Bacillati</taxon>
        <taxon>Bacillota</taxon>
        <taxon>Bacilli</taxon>
        <taxon>Bacillales</taxon>
        <taxon>Bacillaceae</taxon>
        <taxon>Oceanobacillus</taxon>
    </lineage>
</organism>
<dbReference type="InterPro" id="IPR050131">
    <property type="entry name" value="Peptidase_S8_subtilisin-like"/>
</dbReference>
<feature type="active site" description="Charge relay system" evidence="8">
    <location>
        <position position="470"/>
    </location>
</feature>
<keyword evidence="4 8" id="KW-0645">Protease</keyword>
<keyword evidence="13" id="KW-1185">Reference proteome</keyword>
<dbReference type="SUPFAM" id="SSF52025">
    <property type="entry name" value="PA domain"/>
    <property type="match status" value="1"/>
</dbReference>
<dbReference type="PANTHER" id="PTHR43806:SF65">
    <property type="entry name" value="SERINE PROTEASE APRX"/>
    <property type="match status" value="1"/>
</dbReference>
<proteinExistence type="inferred from homology"/>
<evidence type="ECO:0000256" key="2">
    <source>
        <dbReference type="ARBA" id="ARBA00022512"/>
    </source>
</evidence>
<accession>A0ABQ5TPX8</accession>
<evidence type="ECO:0000313" key="12">
    <source>
        <dbReference type="EMBL" id="GLO67669.1"/>
    </source>
</evidence>
<dbReference type="InterPro" id="IPR022398">
    <property type="entry name" value="Peptidase_S8_His-AS"/>
</dbReference>
<dbReference type="PRINTS" id="PR00723">
    <property type="entry name" value="SUBTILISIN"/>
</dbReference>
<dbReference type="PROSITE" id="PS00136">
    <property type="entry name" value="SUBTILASE_ASP"/>
    <property type="match status" value="1"/>
</dbReference>
<keyword evidence="6 8" id="KW-0378">Hydrolase</keyword>
<evidence type="ECO:0000256" key="4">
    <source>
        <dbReference type="ARBA" id="ARBA00022670"/>
    </source>
</evidence>
<dbReference type="CDD" id="cd07474">
    <property type="entry name" value="Peptidases_S8_subtilisin_Vpr-like"/>
    <property type="match status" value="1"/>
</dbReference>
<dbReference type="PROSITE" id="PS00138">
    <property type="entry name" value="SUBTILASE_SER"/>
    <property type="match status" value="1"/>
</dbReference>
<dbReference type="InterPro" id="IPR003137">
    <property type="entry name" value="PA_domain"/>
</dbReference>
<feature type="domain" description="PA" evidence="11">
    <location>
        <begin position="336"/>
        <end position="406"/>
    </location>
</feature>
<comment type="similarity">
    <text evidence="1 8 9">Belongs to the peptidase S8 family.</text>
</comment>
<dbReference type="GO" id="GO:0006508">
    <property type="term" value="P:proteolysis"/>
    <property type="evidence" value="ECO:0007669"/>
    <property type="project" value="UniProtKB-KW"/>
</dbReference>
<evidence type="ECO:0000256" key="1">
    <source>
        <dbReference type="ARBA" id="ARBA00011073"/>
    </source>
</evidence>
<dbReference type="Proteomes" id="UP001275436">
    <property type="component" value="Unassembled WGS sequence"/>
</dbReference>
<dbReference type="InterPro" id="IPR015500">
    <property type="entry name" value="Peptidase_S8_subtilisin-rel"/>
</dbReference>
<dbReference type="Gene3D" id="3.40.50.200">
    <property type="entry name" value="Peptidase S8/S53 domain"/>
    <property type="match status" value="1"/>
</dbReference>
<sequence>MHIVKLIPIFFYAILLFTCSYPQLTTFAEFKQKESIIIEVEGDPHEQVKYIEDYHPFIEVISVYDTIFNGIALQGSPEQLQRMEALEFIKSIHSVQEYQAIPTTKSSLLTELQPSITETDPYSWNDTSYTGKGVKVGVIDTGIDYDHPDLQKNYINGYDLVDLDDDPMETQPEQGVPTSHGTHVAGIIAANGELKGIAPDAEIYAYRALGPGGAGTSVQVLAAMEKAIEDEVDIINLSLGNNVNVPDYPTSQAVNRAAELGIFVVIANGNSGPDAWTVGSPATANKAFSVGASTTPSTAPVLEDSFEDKTIPLLEMLGAPEWNLEKDYDISSIEEEVTGSLSGKIALVQRGEIPFYQLAKQAEELGAEAVLIYNNEAGPFQGSVEFRNAPVQIPVAAISQEDGEWLKQQAEETNHYFIDSKRIDQPVQVAPFSSRGPVTINWQIKPDIIAPGTGIWSTVPDGYQAMDGTSMATPHVAGAAAVIKEAKPDWTNEQIIGAIQTSADQLMHADELVSSTEQGMGVIDVNKAIEANTIIHNGQLQFGKVDNYRQEFQHKLIVENMTAEPQSYQFQIPYKDKGISWNLPGAFQLDPYEKKEIPIEAFVTGMQLDKGVHQGWIALEQGNATYELPYIIVNKEADQPKTAGFEFTLKTLSDDLYQYQIYMTESARKLEVDLYDPDTLVYKRRLLEEKNLEQGLHTGELTTKQAGKGGYYLAIVTVYMDDGTYESSEAMVYIK</sequence>
<dbReference type="InterPro" id="IPR000209">
    <property type="entry name" value="Peptidase_S8/S53_dom"/>
</dbReference>
<dbReference type="GO" id="GO:0008233">
    <property type="term" value="F:peptidase activity"/>
    <property type="evidence" value="ECO:0007669"/>
    <property type="project" value="UniProtKB-KW"/>
</dbReference>
<protein>
    <submittedName>
        <fullName evidence="12">Minor extracellular protease vpr</fullName>
    </submittedName>
</protein>
<keyword evidence="3" id="KW-0964">Secreted</keyword>
<evidence type="ECO:0000256" key="8">
    <source>
        <dbReference type="PROSITE-ProRule" id="PRU01240"/>
    </source>
</evidence>
<dbReference type="PROSITE" id="PS51892">
    <property type="entry name" value="SUBTILASE"/>
    <property type="match status" value="1"/>
</dbReference>
<evidence type="ECO:0000256" key="6">
    <source>
        <dbReference type="ARBA" id="ARBA00022801"/>
    </source>
</evidence>
<keyword evidence="7 8" id="KW-0720">Serine protease</keyword>
<dbReference type="Pfam" id="PF00082">
    <property type="entry name" value="Peptidase_S8"/>
    <property type="match status" value="1"/>
</dbReference>
<feature type="domain" description="Peptidase S8/S53" evidence="10">
    <location>
        <begin position="131"/>
        <end position="521"/>
    </location>
</feature>
<gene>
    <name evidence="12" type="primary">vpr</name>
    <name evidence="12" type="ORF">MACH08_34530</name>
</gene>
<dbReference type="Pfam" id="PF02225">
    <property type="entry name" value="PA"/>
    <property type="match status" value="1"/>
</dbReference>
<dbReference type="InterPro" id="IPR046450">
    <property type="entry name" value="PA_dom_sf"/>
</dbReference>
<evidence type="ECO:0000256" key="9">
    <source>
        <dbReference type="RuleBase" id="RU003355"/>
    </source>
</evidence>
<dbReference type="SUPFAM" id="SSF52743">
    <property type="entry name" value="Subtilisin-like"/>
    <property type="match status" value="1"/>
</dbReference>
<feature type="active site" description="Charge relay system" evidence="8">
    <location>
        <position position="180"/>
    </location>
</feature>
<evidence type="ECO:0000259" key="11">
    <source>
        <dbReference type="Pfam" id="PF02225"/>
    </source>
</evidence>
<feature type="active site" description="Charge relay system" evidence="8">
    <location>
        <position position="140"/>
    </location>
</feature>
<keyword evidence="2" id="KW-0134">Cell wall</keyword>
<dbReference type="EMBL" id="BSKO01000001">
    <property type="protein sequence ID" value="GLO67669.1"/>
    <property type="molecule type" value="Genomic_DNA"/>
</dbReference>
<comment type="caution">
    <text evidence="12">The sequence shown here is derived from an EMBL/GenBank/DDBJ whole genome shotgun (WGS) entry which is preliminary data.</text>
</comment>
<keyword evidence="5" id="KW-0732">Signal</keyword>